<comment type="catalytic activity">
    <reaction evidence="7">
        <text>UDP-N-acetyl-alpha-D-mannosamine + 2 NAD(+) + H2O = UDP-N-acetyl-alpha-D-mannosaminouronate + 2 NADH + 3 H(+)</text>
        <dbReference type="Rhea" id="RHEA:25780"/>
        <dbReference type="ChEBI" id="CHEBI:15377"/>
        <dbReference type="ChEBI" id="CHEBI:15378"/>
        <dbReference type="ChEBI" id="CHEBI:57540"/>
        <dbReference type="ChEBI" id="CHEBI:57945"/>
        <dbReference type="ChEBI" id="CHEBI:68623"/>
        <dbReference type="ChEBI" id="CHEBI:70731"/>
        <dbReference type="EC" id="1.1.1.336"/>
    </reaction>
</comment>
<evidence type="ECO:0000256" key="3">
    <source>
        <dbReference type="ARBA" id="ARBA00016796"/>
    </source>
</evidence>
<evidence type="ECO:0000313" key="11">
    <source>
        <dbReference type="Proteomes" id="UP000216308"/>
    </source>
</evidence>
<dbReference type="SUPFAM" id="SSF52413">
    <property type="entry name" value="UDP-glucose/GDP-mannose dehydrogenase C-terminal domain"/>
    <property type="match status" value="1"/>
</dbReference>
<proteinExistence type="inferred from homology"/>
<dbReference type="InterPro" id="IPR014026">
    <property type="entry name" value="UDP-Glc/GDP-Man_DH_dimer"/>
</dbReference>
<dbReference type="GO" id="GO:0089714">
    <property type="term" value="F:UDP-N-acetyl-D-mannosamine dehydrogenase activity"/>
    <property type="evidence" value="ECO:0007669"/>
    <property type="project" value="UniProtKB-EC"/>
</dbReference>
<dbReference type="InterPro" id="IPR028359">
    <property type="entry name" value="UDP_ManNAc/GlcNAc_DH"/>
</dbReference>
<dbReference type="GO" id="GO:0000271">
    <property type="term" value="P:polysaccharide biosynthetic process"/>
    <property type="evidence" value="ECO:0007669"/>
    <property type="project" value="InterPro"/>
</dbReference>
<dbReference type="InterPro" id="IPR017476">
    <property type="entry name" value="UDP-Glc/GDP-Man"/>
</dbReference>
<dbReference type="Pfam" id="PF03720">
    <property type="entry name" value="UDPG_MGDP_dh_C"/>
    <property type="match status" value="1"/>
</dbReference>
<dbReference type="SUPFAM" id="SSF51735">
    <property type="entry name" value="NAD(P)-binding Rossmann-fold domains"/>
    <property type="match status" value="1"/>
</dbReference>
<dbReference type="AlphaFoldDB" id="A0A256IGX8"/>
<dbReference type="Pfam" id="PF03721">
    <property type="entry name" value="UDPG_MGDP_dh_N"/>
    <property type="match status" value="1"/>
</dbReference>
<dbReference type="EC" id="1.1.1.336" evidence="2"/>
<feature type="domain" description="UDP-glucose/GDP-mannose dehydrogenase C-terminal" evidence="9">
    <location>
        <begin position="348"/>
        <end position="437"/>
    </location>
</feature>
<evidence type="ECO:0000259" key="9">
    <source>
        <dbReference type="SMART" id="SM00984"/>
    </source>
</evidence>
<evidence type="ECO:0000256" key="7">
    <source>
        <dbReference type="ARBA" id="ARBA00049130"/>
    </source>
</evidence>
<comment type="similarity">
    <text evidence="1 8">Belongs to the UDP-glucose/GDP-mannose dehydrogenase family.</text>
</comment>
<evidence type="ECO:0000256" key="6">
    <source>
        <dbReference type="ARBA" id="ARBA00030172"/>
    </source>
</evidence>
<dbReference type="NCBIfam" id="TIGR03026">
    <property type="entry name" value="NDP-sugDHase"/>
    <property type="match status" value="1"/>
</dbReference>
<dbReference type="EMBL" id="NHPJ01000097">
    <property type="protein sequence ID" value="OYR55801.1"/>
    <property type="molecule type" value="Genomic_DNA"/>
</dbReference>
<keyword evidence="4" id="KW-0560">Oxidoreductase</keyword>
<dbReference type="PIRSF" id="PIRSF500136">
    <property type="entry name" value="UDP_ManNAc_DH"/>
    <property type="match status" value="1"/>
</dbReference>
<dbReference type="SMART" id="SM00984">
    <property type="entry name" value="UDPG_MGDP_dh_C"/>
    <property type="match status" value="1"/>
</dbReference>
<gene>
    <name evidence="10" type="ORF">DJ70_10790</name>
</gene>
<evidence type="ECO:0000256" key="1">
    <source>
        <dbReference type="ARBA" id="ARBA00006601"/>
    </source>
</evidence>
<protein>
    <recommendedName>
        <fullName evidence="3">UDP-N-acetyl-D-mannosamine dehydrogenase</fullName>
        <ecNumber evidence="2">1.1.1.336</ecNumber>
    </recommendedName>
    <alternativeName>
        <fullName evidence="6">UDP-ManNAc 6-dehydrogenase</fullName>
    </alternativeName>
</protein>
<keyword evidence="11" id="KW-1185">Reference proteome</keyword>
<dbReference type="InterPro" id="IPR036220">
    <property type="entry name" value="UDP-Glc/GDP-Man_DH_C_sf"/>
</dbReference>
<organism evidence="10 11">
    <name type="scientific">Halorubrum halodurans</name>
    <dbReference type="NCBI Taxonomy" id="1383851"/>
    <lineage>
        <taxon>Archaea</taxon>
        <taxon>Methanobacteriati</taxon>
        <taxon>Methanobacteriota</taxon>
        <taxon>Stenosarchaea group</taxon>
        <taxon>Halobacteria</taxon>
        <taxon>Halobacteriales</taxon>
        <taxon>Haloferacaceae</taxon>
        <taxon>Halorubrum</taxon>
    </lineage>
</organism>
<dbReference type="PIRSF" id="PIRSF000124">
    <property type="entry name" value="UDPglc_GDPman_dh"/>
    <property type="match status" value="1"/>
</dbReference>
<accession>A0A256IGX8</accession>
<evidence type="ECO:0000256" key="4">
    <source>
        <dbReference type="ARBA" id="ARBA00023002"/>
    </source>
</evidence>
<keyword evidence="5" id="KW-0520">NAD</keyword>
<dbReference type="InterPro" id="IPR008927">
    <property type="entry name" value="6-PGluconate_DH-like_C_sf"/>
</dbReference>
<sequence length="449" mass="48920">MLRRRSVTLTTRHVCHLRKASRKQSNGCGTTTTLTESTPNIEKVVIIGTGFIGLPLALRLAKSGKRVVGVDIDENLVAAINDQSLNLDEAELQAMLESNEVDENLVGRTSPESGDAFVISVPTPMSEPQKSPDLSAVEAAVESILPHLSQDNIVNVESTIPPLTCKEVIAPKLTNAGFEPGTDVHLAHSPERILPGNVFEELVQNDRVIGGYTDGCADAAAQIYEPFLEGDVYRTDLISAELCKLMENTYRDVNIALSNEFALIGDALDLDMTDVIDLANNHPRVDILKPGIGVGGHCLPIDPWFLNEVDPEHTNLITTARRINDMMPDATARRIRHALSGLDSPRILVLGAAYKPNTRDPRESPAQDIVEELRLDGFDIVHRDRLVEDMTYDDLKPLVDETNPDAVVQLVAHDKTNEELASLAGELSEGGVSVLRPGIGNPLQPRTNE</sequence>
<evidence type="ECO:0000256" key="5">
    <source>
        <dbReference type="ARBA" id="ARBA00023027"/>
    </source>
</evidence>
<dbReference type="PANTHER" id="PTHR43491:SF2">
    <property type="entry name" value="UDP-N-ACETYL-D-MANNOSAMINE DEHYDROGENASE"/>
    <property type="match status" value="1"/>
</dbReference>
<evidence type="ECO:0000256" key="8">
    <source>
        <dbReference type="PIRNR" id="PIRNR000124"/>
    </source>
</evidence>
<dbReference type="PANTHER" id="PTHR43491">
    <property type="entry name" value="UDP-N-ACETYL-D-MANNOSAMINE DEHYDROGENASE"/>
    <property type="match status" value="1"/>
</dbReference>
<evidence type="ECO:0000313" key="10">
    <source>
        <dbReference type="EMBL" id="OYR55801.1"/>
    </source>
</evidence>
<dbReference type="InterPro" id="IPR014027">
    <property type="entry name" value="UDP-Glc/GDP-Man_DH_C"/>
</dbReference>
<name>A0A256IGX8_9EURY</name>
<dbReference type="InterPro" id="IPR001732">
    <property type="entry name" value="UDP-Glc/GDP-Man_DH_N"/>
</dbReference>
<reference evidence="10 11" key="1">
    <citation type="journal article" date="2014" name="Front. Microbiol.">
        <title>Population and genomic analysis of the genus Halorubrum.</title>
        <authorList>
            <person name="Fullmer M.S."/>
            <person name="Soucy S.M."/>
            <person name="Swithers K.S."/>
            <person name="Makkay A.M."/>
            <person name="Wheeler R."/>
            <person name="Ventosa A."/>
            <person name="Gogarten J.P."/>
            <person name="Papke R.T."/>
        </authorList>
    </citation>
    <scope>NUCLEOTIDE SEQUENCE [LARGE SCALE GENOMIC DNA]</scope>
    <source>
        <strain evidence="10 11">Cb34</strain>
    </source>
</reference>
<dbReference type="Pfam" id="PF00984">
    <property type="entry name" value="UDPG_MGDP_dh"/>
    <property type="match status" value="1"/>
</dbReference>
<dbReference type="GO" id="GO:0051287">
    <property type="term" value="F:NAD binding"/>
    <property type="evidence" value="ECO:0007669"/>
    <property type="project" value="InterPro"/>
</dbReference>
<comment type="caution">
    <text evidence="10">The sequence shown here is derived from an EMBL/GenBank/DDBJ whole genome shotgun (WGS) entry which is preliminary data.</text>
</comment>
<dbReference type="Proteomes" id="UP000216308">
    <property type="component" value="Unassembled WGS sequence"/>
</dbReference>
<dbReference type="GO" id="GO:0016628">
    <property type="term" value="F:oxidoreductase activity, acting on the CH-CH group of donors, NAD or NADP as acceptor"/>
    <property type="evidence" value="ECO:0007669"/>
    <property type="project" value="InterPro"/>
</dbReference>
<dbReference type="SUPFAM" id="SSF48179">
    <property type="entry name" value="6-phosphogluconate dehydrogenase C-terminal domain-like"/>
    <property type="match status" value="1"/>
</dbReference>
<evidence type="ECO:0000256" key="2">
    <source>
        <dbReference type="ARBA" id="ARBA00012935"/>
    </source>
</evidence>
<dbReference type="Gene3D" id="3.40.50.720">
    <property type="entry name" value="NAD(P)-binding Rossmann-like Domain"/>
    <property type="match status" value="2"/>
</dbReference>
<dbReference type="InterPro" id="IPR036291">
    <property type="entry name" value="NAD(P)-bd_dom_sf"/>
</dbReference>